<dbReference type="RefSeq" id="WP_006443766.1">
    <property type="nucleotide sequence ID" value="NZ_CP036524.1"/>
</dbReference>
<dbReference type="Pfam" id="PF00512">
    <property type="entry name" value="HisKA"/>
    <property type="match status" value="1"/>
</dbReference>
<dbReference type="SMART" id="SM00388">
    <property type="entry name" value="HisKA"/>
    <property type="match status" value="1"/>
</dbReference>
<evidence type="ECO:0000256" key="11">
    <source>
        <dbReference type="ARBA" id="ARBA00023136"/>
    </source>
</evidence>
<dbReference type="InterPro" id="IPR004358">
    <property type="entry name" value="Sig_transdc_His_kin-like_C"/>
</dbReference>
<dbReference type="PRINTS" id="PR00344">
    <property type="entry name" value="BCTRLSENSOR"/>
</dbReference>
<keyword evidence="7 12" id="KW-0812">Transmembrane</keyword>
<evidence type="ECO:0000256" key="7">
    <source>
        <dbReference type="ARBA" id="ARBA00022692"/>
    </source>
</evidence>
<evidence type="ECO:0000256" key="2">
    <source>
        <dbReference type="ARBA" id="ARBA00004651"/>
    </source>
</evidence>
<dbReference type="GO" id="GO:0004721">
    <property type="term" value="F:phosphoprotein phosphatase activity"/>
    <property type="evidence" value="ECO:0007669"/>
    <property type="project" value="TreeGrafter"/>
</dbReference>
<dbReference type="Gene3D" id="3.30.565.10">
    <property type="entry name" value="Histidine kinase-like ATPase, C-terminal domain"/>
    <property type="match status" value="1"/>
</dbReference>
<dbReference type="AlphaFoldDB" id="C0C2U9"/>
<proteinExistence type="predicted"/>
<comment type="caution">
    <text evidence="14">The sequence shown here is derived from an EMBL/GenBank/DDBJ whole genome shotgun (WGS) entry which is preliminary data.</text>
</comment>
<dbReference type="EC" id="2.7.13.3" evidence="3"/>
<organism evidence="14 15">
    <name type="scientific">[Clostridium] hylemonae DSM 15053</name>
    <dbReference type="NCBI Taxonomy" id="553973"/>
    <lineage>
        <taxon>Bacteria</taxon>
        <taxon>Bacillati</taxon>
        <taxon>Bacillota</taxon>
        <taxon>Clostridia</taxon>
        <taxon>Lachnospirales</taxon>
        <taxon>Lachnospiraceae</taxon>
    </lineage>
</organism>
<reference evidence="14" key="1">
    <citation type="submission" date="2009-02" db="EMBL/GenBank/DDBJ databases">
        <authorList>
            <person name="Fulton L."/>
            <person name="Clifton S."/>
            <person name="Fulton B."/>
            <person name="Xu J."/>
            <person name="Minx P."/>
            <person name="Pepin K.H."/>
            <person name="Johnson M."/>
            <person name="Bhonagiri V."/>
            <person name="Nash W.E."/>
            <person name="Mardis E.R."/>
            <person name="Wilson R.K."/>
        </authorList>
    </citation>
    <scope>NUCLEOTIDE SEQUENCE [LARGE SCALE GENOMIC DNA]</scope>
    <source>
        <strain evidence="14">DSM 15053</strain>
    </source>
</reference>
<evidence type="ECO:0000256" key="12">
    <source>
        <dbReference type="SAM" id="Phobius"/>
    </source>
</evidence>
<dbReference type="Pfam" id="PF02518">
    <property type="entry name" value="HATPase_c"/>
    <property type="match status" value="1"/>
</dbReference>
<dbReference type="SMART" id="SM00387">
    <property type="entry name" value="HATPase_c"/>
    <property type="match status" value="1"/>
</dbReference>
<evidence type="ECO:0000256" key="5">
    <source>
        <dbReference type="ARBA" id="ARBA00022553"/>
    </source>
</evidence>
<dbReference type="Gene3D" id="1.10.287.130">
    <property type="match status" value="1"/>
</dbReference>
<dbReference type="PANTHER" id="PTHR45453:SF2">
    <property type="entry name" value="HISTIDINE KINASE"/>
    <property type="match status" value="1"/>
</dbReference>
<evidence type="ECO:0000313" key="14">
    <source>
        <dbReference type="EMBL" id="EEG73460.1"/>
    </source>
</evidence>
<evidence type="ECO:0000313" key="15">
    <source>
        <dbReference type="Proteomes" id="UP000004893"/>
    </source>
</evidence>
<dbReference type="InterPro" id="IPR036890">
    <property type="entry name" value="HATPase_C_sf"/>
</dbReference>
<evidence type="ECO:0000256" key="4">
    <source>
        <dbReference type="ARBA" id="ARBA00022475"/>
    </source>
</evidence>
<reference evidence="14" key="2">
    <citation type="submission" date="2013-06" db="EMBL/GenBank/DDBJ databases">
        <title>Draft genome sequence of Clostridium hylemonae (DSM 15053).</title>
        <authorList>
            <person name="Sudarsanam P."/>
            <person name="Ley R."/>
            <person name="Guruge J."/>
            <person name="Turnbaugh P.J."/>
            <person name="Mahowald M."/>
            <person name="Liep D."/>
            <person name="Gordon J."/>
        </authorList>
    </citation>
    <scope>NUCLEOTIDE SEQUENCE</scope>
    <source>
        <strain evidence="14">DSM 15053</strain>
    </source>
</reference>
<keyword evidence="5" id="KW-0597">Phosphoprotein</keyword>
<dbReference type="CDD" id="cd00075">
    <property type="entry name" value="HATPase"/>
    <property type="match status" value="1"/>
</dbReference>
<dbReference type="Proteomes" id="UP000004893">
    <property type="component" value="Unassembled WGS sequence"/>
</dbReference>
<sequence>MTEKWMVVLSIGIAVVSVLASAGTVIYYICSIKKMEKVLDNFQKDKTQNLTITKETRESKLVSRLNRLLGNVSRNQEQALEERDQVASLVSDLSHQLKTPLSNILMYTELLGEEGLSPQEKQEFLRETRMQTEKMQWLMKTLMKASRLEQGIISFPVNCTGIRKTVAMAVGGIYARASEKKITIETSGLKEYVLYHNSKWTAEALENILENAVKYSPEGSVITIGLYPMEFYARVDIQDQGLGIEEKEYNDIFKRFYRGKQVEQQEGSGLGLYLAQLILNREKGYITVTSSPGRGSCFHVYLLNEISAKKTIMRQ</sequence>
<dbReference type="EMBL" id="ABYI02000024">
    <property type="protein sequence ID" value="EEG73460.1"/>
    <property type="molecule type" value="Genomic_DNA"/>
</dbReference>
<dbReference type="CDD" id="cd00082">
    <property type="entry name" value="HisKA"/>
    <property type="match status" value="1"/>
</dbReference>
<feature type="transmembrane region" description="Helical" evidence="12">
    <location>
        <begin position="6"/>
        <end position="29"/>
    </location>
</feature>
<evidence type="ECO:0000256" key="8">
    <source>
        <dbReference type="ARBA" id="ARBA00022777"/>
    </source>
</evidence>
<evidence type="ECO:0000256" key="1">
    <source>
        <dbReference type="ARBA" id="ARBA00000085"/>
    </source>
</evidence>
<keyword evidence="11 12" id="KW-0472">Membrane</keyword>
<dbReference type="InterPro" id="IPR003661">
    <property type="entry name" value="HisK_dim/P_dom"/>
</dbReference>
<dbReference type="PROSITE" id="PS50109">
    <property type="entry name" value="HIS_KIN"/>
    <property type="match status" value="1"/>
</dbReference>
<protein>
    <recommendedName>
        <fullName evidence="3">histidine kinase</fullName>
        <ecNumber evidence="3">2.7.13.3</ecNumber>
    </recommendedName>
</protein>
<dbReference type="eggNOG" id="COG2205">
    <property type="taxonomic scope" value="Bacteria"/>
</dbReference>
<evidence type="ECO:0000256" key="9">
    <source>
        <dbReference type="ARBA" id="ARBA00022989"/>
    </source>
</evidence>
<dbReference type="GO" id="GO:0005886">
    <property type="term" value="C:plasma membrane"/>
    <property type="evidence" value="ECO:0007669"/>
    <property type="project" value="UniProtKB-SubCell"/>
</dbReference>
<dbReference type="SUPFAM" id="SSF55874">
    <property type="entry name" value="ATPase domain of HSP90 chaperone/DNA topoisomerase II/histidine kinase"/>
    <property type="match status" value="1"/>
</dbReference>
<dbReference type="InterPro" id="IPR050351">
    <property type="entry name" value="BphY/WalK/GraS-like"/>
</dbReference>
<dbReference type="GO" id="GO:0000155">
    <property type="term" value="F:phosphorelay sensor kinase activity"/>
    <property type="evidence" value="ECO:0007669"/>
    <property type="project" value="InterPro"/>
</dbReference>
<dbReference type="InterPro" id="IPR003594">
    <property type="entry name" value="HATPase_dom"/>
</dbReference>
<dbReference type="OrthoDB" id="9773956at2"/>
<keyword evidence="15" id="KW-1185">Reference proteome</keyword>
<feature type="domain" description="Histidine kinase" evidence="13">
    <location>
        <begin position="92"/>
        <end position="306"/>
    </location>
</feature>
<comment type="catalytic activity">
    <reaction evidence="1">
        <text>ATP + protein L-histidine = ADP + protein N-phospho-L-histidine.</text>
        <dbReference type="EC" id="2.7.13.3"/>
    </reaction>
</comment>
<dbReference type="SUPFAM" id="SSF47384">
    <property type="entry name" value="Homodimeric domain of signal transducing histidine kinase"/>
    <property type="match status" value="1"/>
</dbReference>
<keyword evidence="6" id="KW-0808">Transferase</keyword>
<dbReference type="InterPro" id="IPR036097">
    <property type="entry name" value="HisK_dim/P_sf"/>
</dbReference>
<name>C0C2U9_9FIRM</name>
<keyword evidence="8 14" id="KW-0418">Kinase</keyword>
<accession>C0C2U9</accession>
<dbReference type="InterPro" id="IPR005467">
    <property type="entry name" value="His_kinase_dom"/>
</dbReference>
<keyword evidence="10" id="KW-0902">Two-component regulatory system</keyword>
<dbReference type="HOGENOM" id="CLU_000445_89_3_9"/>
<evidence type="ECO:0000259" key="13">
    <source>
        <dbReference type="PROSITE" id="PS50109"/>
    </source>
</evidence>
<dbReference type="PANTHER" id="PTHR45453">
    <property type="entry name" value="PHOSPHATE REGULON SENSOR PROTEIN PHOR"/>
    <property type="match status" value="1"/>
</dbReference>
<comment type="subcellular location">
    <subcellularLocation>
        <location evidence="2">Cell membrane</location>
        <topology evidence="2">Multi-pass membrane protein</topology>
    </subcellularLocation>
</comment>
<evidence type="ECO:0000256" key="6">
    <source>
        <dbReference type="ARBA" id="ARBA00022679"/>
    </source>
</evidence>
<dbReference type="STRING" id="553973.CLOHYLEM_06405"/>
<gene>
    <name evidence="14" type="ORF">CLOHYLEM_06405</name>
</gene>
<keyword evidence="9 12" id="KW-1133">Transmembrane helix</keyword>
<evidence type="ECO:0000256" key="3">
    <source>
        <dbReference type="ARBA" id="ARBA00012438"/>
    </source>
</evidence>
<dbReference type="GO" id="GO:0016036">
    <property type="term" value="P:cellular response to phosphate starvation"/>
    <property type="evidence" value="ECO:0007669"/>
    <property type="project" value="TreeGrafter"/>
</dbReference>
<keyword evidence="4" id="KW-1003">Cell membrane</keyword>
<evidence type="ECO:0000256" key="10">
    <source>
        <dbReference type="ARBA" id="ARBA00023012"/>
    </source>
</evidence>